<keyword evidence="2" id="KW-0732">Signal</keyword>
<proteinExistence type="predicted"/>
<dbReference type="OrthoDB" id="406204at2759"/>
<gene>
    <name evidence="3" type="ORF">PGLA1383_LOCUS28900</name>
</gene>
<organism evidence="3 4">
    <name type="scientific">Polarella glacialis</name>
    <name type="common">Dinoflagellate</name>
    <dbReference type="NCBI Taxonomy" id="89957"/>
    <lineage>
        <taxon>Eukaryota</taxon>
        <taxon>Sar</taxon>
        <taxon>Alveolata</taxon>
        <taxon>Dinophyceae</taxon>
        <taxon>Suessiales</taxon>
        <taxon>Suessiaceae</taxon>
        <taxon>Polarella</taxon>
    </lineage>
</organism>
<keyword evidence="4" id="KW-1185">Reference proteome</keyword>
<dbReference type="PANTHER" id="PTHR31042:SF150">
    <property type="entry name" value="OS06G0661900 PROTEIN"/>
    <property type="match status" value="1"/>
</dbReference>
<dbReference type="Proteomes" id="UP000654075">
    <property type="component" value="Unassembled WGS sequence"/>
</dbReference>
<feature type="chain" id="PRO_5032514682" description="Protein xylosyltransferase" evidence="2">
    <location>
        <begin position="26"/>
        <end position="792"/>
    </location>
</feature>
<feature type="region of interest" description="Disordered" evidence="1">
    <location>
        <begin position="448"/>
        <end position="475"/>
    </location>
</feature>
<sequence>MKQFIQLPGAFSFCLALGAFTLCQASQCSHGTGLLQSASHLKTISAVNSSWVSPPKVNFLFLATNRISNIKVWKRFFESAPSTLYRAFAHCANSRCKSRIAVHAPFIQFVPRVNNTYCEDLVSPMIQLLEHALAGSPEADANEFDKFVFLSDSSLPAKSFMHVYSTLTSRDTSDLCVWPPQGWATLPSKEGLGLDVALKAHQWSALTRRHAKEAVDKWNSGFMRNVTDMFQINAHLLYVERSVLMESETRTLANNHNIGCLDEFWFMAALVGTLKNVNASAGRLVNLPGVTGSPISTDVKVGWQGNCDTMVIWEEYEHAFGYDRLEAVMESLDLASVPNAVESIRPAQWNSLSFEGFLAEIFQKIVDKPDFSGGDFEQAFVSTVLQDLVARGEYDGWELVQLVNACWAHRRALRRWPKLERNFHDRIFVPVVKALGAILGRDEGTLQDQRAAADGNSRSSPSSADPPMRLFNSGPATSASLAAAAGHSTPSRLSPLESARNEAQRLVKLLEVDFLGPMYTRVALRQLGFIDPGDWREGSAFGQEPGGAGAASLPQGGHDQAIPEWGVQARRAVEQALSKLKSDLPFMWFDRFGPHERRVLCWVSYQLEVEVSNPLGAPDGSSEPSSWKEAFSEDGRIAGFSLDELRAMDKRGCETFARLEAEKKGELDFSLHDVRQAQQWLQGLFAQHDRNGHAERQALLEVVLEVVSAVRRVQKQQQGLGAKVHRHTEACIDQGLFDGSLGTVARGQIRLFVCHFCCISCLAAISNFGRRFPHVTMHVDFDDCWRTRLLDV</sequence>
<dbReference type="EMBL" id="CAJNNV010024904">
    <property type="protein sequence ID" value="CAE8611090.1"/>
    <property type="molecule type" value="Genomic_DNA"/>
</dbReference>
<feature type="signal peptide" evidence="2">
    <location>
        <begin position="1"/>
        <end position="25"/>
    </location>
</feature>
<comment type="caution">
    <text evidence="3">The sequence shown here is derived from an EMBL/GenBank/DDBJ whole genome shotgun (WGS) entry which is preliminary data.</text>
</comment>
<name>A0A813FF50_POLGL</name>
<evidence type="ECO:0000256" key="2">
    <source>
        <dbReference type="SAM" id="SignalP"/>
    </source>
</evidence>
<evidence type="ECO:0000313" key="3">
    <source>
        <dbReference type="EMBL" id="CAE8611090.1"/>
    </source>
</evidence>
<accession>A0A813FF50</accession>
<dbReference type="InterPro" id="IPR044174">
    <property type="entry name" value="BC10-like"/>
</dbReference>
<evidence type="ECO:0000256" key="1">
    <source>
        <dbReference type="SAM" id="MobiDB-lite"/>
    </source>
</evidence>
<reference evidence="3" key="1">
    <citation type="submission" date="2021-02" db="EMBL/GenBank/DDBJ databases">
        <authorList>
            <person name="Dougan E. K."/>
            <person name="Rhodes N."/>
            <person name="Thang M."/>
            <person name="Chan C."/>
        </authorList>
    </citation>
    <scope>NUCLEOTIDE SEQUENCE</scope>
</reference>
<evidence type="ECO:0008006" key="5">
    <source>
        <dbReference type="Google" id="ProtNLM"/>
    </source>
</evidence>
<protein>
    <recommendedName>
        <fullName evidence="5">Protein xylosyltransferase</fullName>
    </recommendedName>
</protein>
<dbReference type="GO" id="GO:0016757">
    <property type="term" value="F:glycosyltransferase activity"/>
    <property type="evidence" value="ECO:0007669"/>
    <property type="project" value="InterPro"/>
</dbReference>
<feature type="region of interest" description="Disordered" evidence="1">
    <location>
        <begin position="538"/>
        <end position="560"/>
    </location>
</feature>
<evidence type="ECO:0000313" key="4">
    <source>
        <dbReference type="Proteomes" id="UP000654075"/>
    </source>
</evidence>
<dbReference type="PANTHER" id="PTHR31042">
    <property type="entry name" value="CORE-2/I-BRANCHING BETA-1,6-N-ACETYLGLUCOSAMINYLTRANSFERASE FAMILY PROTEIN-RELATED"/>
    <property type="match status" value="1"/>
</dbReference>
<dbReference type="AlphaFoldDB" id="A0A813FF50"/>